<dbReference type="InterPro" id="IPR033468">
    <property type="entry name" value="Metaxin_GST"/>
</dbReference>
<evidence type="ECO:0000313" key="4">
    <source>
        <dbReference type="EMBL" id="EMR69216.1"/>
    </source>
</evidence>
<dbReference type="GO" id="GO:0001401">
    <property type="term" value="C:SAM complex"/>
    <property type="evidence" value="ECO:0007669"/>
    <property type="project" value="TreeGrafter"/>
</dbReference>
<proteinExistence type="predicted"/>
<dbReference type="InterPro" id="IPR012336">
    <property type="entry name" value="Thioredoxin-like_fold"/>
</dbReference>
<keyword evidence="5" id="KW-1185">Reference proteome</keyword>
<dbReference type="Pfam" id="PF17171">
    <property type="entry name" value="GST_C_6"/>
    <property type="match status" value="1"/>
</dbReference>
<dbReference type="EMBL" id="KB706115">
    <property type="protein sequence ID" value="EMR69216.1"/>
    <property type="molecule type" value="Genomic_DNA"/>
</dbReference>
<dbReference type="Proteomes" id="UP000012174">
    <property type="component" value="Unassembled WGS sequence"/>
</dbReference>
<protein>
    <submittedName>
        <fullName evidence="4">Putative mitochondrial outer membrane protein</fullName>
    </submittedName>
</protein>
<dbReference type="Pfam" id="PF17172">
    <property type="entry name" value="GST_N_4"/>
    <property type="match status" value="1"/>
</dbReference>
<name>M7TH00_EUTLA</name>
<dbReference type="CDD" id="cd03193">
    <property type="entry name" value="GST_C_Metaxin"/>
    <property type="match status" value="1"/>
</dbReference>
<dbReference type="eggNOG" id="KOG3028">
    <property type="taxonomic scope" value="Eukaryota"/>
</dbReference>
<feature type="domain" description="Thioredoxin-like fold" evidence="3">
    <location>
        <begin position="113"/>
        <end position="213"/>
    </location>
</feature>
<evidence type="ECO:0000259" key="3">
    <source>
        <dbReference type="Pfam" id="PF17172"/>
    </source>
</evidence>
<dbReference type="PANTHER" id="PTHR12289">
    <property type="entry name" value="METAXIN RELATED"/>
    <property type="match status" value="1"/>
</dbReference>
<feature type="region of interest" description="Disordered" evidence="1">
    <location>
        <begin position="143"/>
        <end position="169"/>
    </location>
</feature>
<evidence type="ECO:0000259" key="2">
    <source>
        <dbReference type="Pfam" id="PF17171"/>
    </source>
</evidence>
<dbReference type="GO" id="GO:0007005">
    <property type="term" value="P:mitochondrion organization"/>
    <property type="evidence" value="ECO:0007669"/>
    <property type="project" value="TreeGrafter"/>
</dbReference>
<organism evidence="4 5">
    <name type="scientific">Eutypa lata (strain UCR-EL1)</name>
    <name type="common">Grapevine dieback disease fungus</name>
    <name type="synonym">Eutypa armeniacae</name>
    <dbReference type="NCBI Taxonomy" id="1287681"/>
    <lineage>
        <taxon>Eukaryota</taxon>
        <taxon>Fungi</taxon>
        <taxon>Dikarya</taxon>
        <taxon>Ascomycota</taxon>
        <taxon>Pezizomycotina</taxon>
        <taxon>Sordariomycetes</taxon>
        <taxon>Xylariomycetidae</taxon>
        <taxon>Xylariales</taxon>
        <taxon>Diatrypaceae</taxon>
        <taxon>Eutypa</taxon>
    </lineage>
</organism>
<feature type="domain" description="Metaxin glutathione S-transferase" evidence="2">
    <location>
        <begin position="265"/>
        <end position="331"/>
    </location>
</feature>
<dbReference type="AlphaFoldDB" id="M7TH00"/>
<dbReference type="KEGG" id="ela:UCREL1_3749"/>
<evidence type="ECO:0000256" key="1">
    <source>
        <dbReference type="SAM" id="MobiDB-lite"/>
    </source>
</evidence>
<reference evidence="5" key="1">
    <citation type="journal article" date="2013" name="Genome Announc.">
        <title>Draft genome sequence of the grapevine dieback fungus Eutypa lata UCR-EL1.</title>
        <authorList>
            <person name="Blanco-Ulate B."/>
            <person name="Rolshausen P.E."/>
            <person name="Cantu D."/>
        </authorList>
    </citation>
    <scope>NUCLEOTIDE SEQUENCE [LARGE SCALE GENOMIC DNA]</scope>
    <source>
        <strain evidence="5">UCR-EL1</strain>
    </source>
</reference>
<accession>M7TH00</accession>
<evidence type="ECO:0000313" key="5">
    <source>
        <dbReference type="Proteomes" id="UP000012174"/>
    </source>
</evidence>
<gene>
    <name evidence="4" type="ORF">UCREL1_3749</name>
</gene>
<dbReference type="OrthoDB" id="198787at2759"/>
<dbReference type="STRING" id="1287681.M7TH00"/>
<dbReference type="OMA" id="RNAWLYT"/>
<dbReference type="InterPro" id="IPR050931">
    <property type="entry name" value="Mito_Protein_Transport_Metaxin"/>
</dbReference>
<dbReference type="HOGENOM" id="CLU_055680_0_0_1"/>
<dbReference type="PANTHER" id="PTHR12289:SF44">
    <property type="entry name" value="OUTER MEMBRANE PROTEIN (SAM35), PUTATIVE (AFU_ORTHOLOGUE AFUA_1G13180)-RELATED"/>
    <property type="match status" value="1"/>
</dbReference>
<feature type="compositionally biased region" description="Low complexity" evidence="1">
    <location>
        <begin position="13"/>
        <end position="23"/>
    </location>
</feature>
<feature type="compositionally biased region" description="Polar residues" evidence="1">
    <location>
        <begin position="30"/>
        <end position="49"/>
    </location>
</feature>
<sequence>MSRSPPPQEEDATTTATIVTAPIPEKKPSAESQQSSTNLRQQRQSQAPVSGSSSSSGWFKIPAPLARLFNKFPLLTYPPNELPTRSPKIRDLPTLYVFISDEDALKGLPSFNPSCLKWQTFLRLAGVEFRVVSSNNHASPTGGLPFLIPPSSGPNESKPQAPVPSSKLEQWGLSNGTTKLPDVPNMKLEAYEALLDHRIRAAWLYTLYLSPANSTLLSHLYVAPNSASQIVRTTILYQLRHAAETEIVKVSGIPRVSPTAVYHGAREAFEALSAMLGLDPWFFGTPEPGLFDATVFSYTHLILDEGLAWENRKLAEIVQEFPSLVRHRDRILQKCWPSLA</sequence>
<feature type="region of interest" description="Disordered" evidence="1">
    <location>
        <begin position="1"/>
        <end position="56"/>
    </location>
</feature>